<keyword evidence="4" id="KW-1185">Reference proteome</keyword>
<dbReference type="InterPro" id="IPR005146">
    <property type="entry name" value="B3/B4_tRNA-bd"/>
</dbReference>
<dbReference type="SMART" id="SM00873">
    <property type="entry name" value="B3_4"/>
    <property type="match status" value="1"/>
</dbReference>
<dbReference type="Pfam" id="PF12799">
    <property type="entry name" value="LRR_4"/>
    <property type="match status" value="1"/>
</dbReference>
<dbReference type="SMART" id="SM00364">
    <property type="entry name" value="LRR_BAC"/>
    <property type="match status" value="5"/>
</dbReference>
<dbReference type="InterPro" id="IPR020825">
    <property type="entry name" value="Phe-tRNA_synthase-like_B3/B4"/>
</dbReference>
<dbReference type="InterPro" id="IPR032675">
    <property type="entry name" value="LRR_dom_sf"/>
</dbReference>
<gene>
    <name evidence="5" type="primary">LOC100202898</name>
</gene>
<evidence type="ECO:0000259" key="3">
    <source>
        <dbReference type="SMART" id="SM00873"/>
    </source>
</evidence>
<evidence type="ECO:0000313" key="5">
    <source>
        <dbReference type="RefSeq" id="XP_065655010.1"/>
    </source>
</evidence>
<evidence type="ECO:0000256" key="2">
    <source>
        <dbReference type="ARBA" id="ARBA00022737"/>
    </source>
</evidence>
<dbReference type="InterPro" id="IPR001611">
    <property type="entry name" value="Leu-rich_rpt"/>
</dbReference>
<dbReference type="RefSeq" id="XP_065655010.1">
    <property type="nucleotide sequence ID" value="XM_065798938.1"/>
</dbReference>
<protein>
    <submittedName>
        <fullName evidence="5">Leucine-rich repeat-containing protein 47 isoform X2</fullName>
    </submittedName>
</protein>
<sequence length="527" mass="59856">MMMMITIYKFSAYKIMASWEEIETAIAENKHELHLNGDSVSQRLKTAPLPESLFRIHTLNYLEISNTCLAILPDKISLLDNLLNLALHRNEIIEIPENLNQLKKIKFLDLSFNKITTLPMSLELPHLHTFNLGNNHLQSLPNFGSLPALGILFIDHNNLSELPSGLEMLSNLSELYAAKNEISIVPQSLTLMTALKVLDLSENLLKEIAVDLSLCRKMKDLNIKDNPLKDNRLRKMTTQCNTKSILEYIAQHTNTNAQKGKKGKLKKKVDDSIQDDDNEKKIYIMQSKDSKQIISKANVKDVRSYICCVIVRNLDLRDLSVFKKFITLQTKLHENECDMRTKATIATHNAVSLKFPLTYEGVSPNSLEIIPLGQTKKVSSTALIDRLKTERDDLKLKKKRQPKTGLYRYIDLVDGKNQFACLKNADGEVISFPPVTNSEQTKTEAIISDVFIEVTSPLSLPQCKYVLEEVIKNLFLMDFESKQDDQKRGLVLERVSVVDEQGDLKVVFPSKIDLDFSSTIPVVRIDE</sequence>
<reference evidence="5" key="1">
    <citation type="submission" date="2025-08" db="UniProtKB">
        <authorList>
            <consortium name="RefSeq"/>
        </authorList>
    </citation>
    <scope>IDENTIFICATION</scope>
</reference>
<evidence type="ECO:0000313" key="4">
    <source>
        <dbReference type="Proteomes" id="UP001652625"/>
    </source>
</evidence>
<dbReference type="Gene3D" id="3.80.10.10">
    <property type="entry name" value="Ribonuclease Inhibitor"/>
    <property type="match status" value="1"/>
</dbReference>
<dbReference type="GeneID" id="100202898"/>
<dbReference type="SUPFAM" id="SSF52058">
    <property type="entry name" value="L domain-like"/>
    <property type="match status" value="1"/>
</dbReference>
<accession>A0ABM4C0E7</accession>
<proteinExistence type="predicted"/>
<dbReference type="Proteomes" id="UP001652625">
    <property type="component" value="Chromosome 06"/>
</dbReference>
<keyword evidence="2" id="KW-0677">Repeat</keyword>
<dbReference type="PROSITE" id="PS51450">
    <property type="entry name" value="LRR"/>
    <property type="match status" value="3"/>
</dbReference>
<organism evidence="4 5">
    <name type="scientific">Hydra vulgaris</name>
    <name type="common">Hydra</name>
    <name type="synonym">Hydra attenuata</name>
    <dbReference type="NCBI Taxonomy" id="6087"/>
    <lineage>
        <taxon>Eukaryota</taxon>
        <taxon>Metazoa</taxon>
        <taxon>Cnidaria</taxon>
        <taxon>Hydrozoa</taxon>
        <taxon>Hydroidolina</taxon>
        <taxon>Anthoathecata</taxon>
        <taxon>Aplanulata</taxon>
        <taxon>Hydridae</taxon>
        <taxon>Hydra</taxon>
    </lineage>
</organism>
<name>A0ABM4C0E7_HYDVU</name>
<keyword evidence="1" id="KW-0433">Leucine-rich repeat</keyword>
<dbReference type="SMART" id="SM00369">
    <property type="entry name" value="LRR_TYP"/>
    <property type="match status" value="5"/>
</dbReference>
<dbReference type="InterPro" id="IPR025875">
    <property type="entry name" value="Leu-rich_rpt_4"/>
</dbReference>
<evidence type="ECO:0000256" key="1">
    <source>
        <dbReference type="ARBA" id="ARBA00022614"/>
    </source>
</evidence>
<feature type="domain" description="B3/B4 tRNA-binding" evidence="3">
    <location>
        <begin position="306"/>
        <end position="479"/>
    </location>
</feature>
<dbReference type="InterPro" id="IPR003591">
    <property type="entry name" value="Leu-rich_rpt_typical-subtyp"/>
</dbReference>
<dbReference type="PANTHER" id="PTHR10947:SF3">
    <property type="entry name" value="LEUCINE-RICH REPEAT-CONTAINING PROTEIN 47"/>
    <property type="match status" value="1"/>
</dbReference>
<dbReference type="PANTHER" id="PTHR10947">
    <property type="entry name" value="PHENYLALANYL-TRNA SYNTHETASE BETA CHAIN AND LEUCINE-RICH REPEAT-CONTAINING PROTEIN 47"/>
    <property type="match status" value="1"/>
</dbReference>
<dbReference type="InterPro" id="IPR045060">
    <property type="entry name" value="Phe-tRNA-ligase_IIc_bsu"/>
</dbReference>
<dbReference type="Gene3D" id="3.50.40.10">
    <property type="entry name" value="Phenylalanyl-trna Synthetase, Chain B, domain 3"/>
    <property type="match status" value="1"/>
</dbReference>